<keyword evidence="2" id="KW-1133">Transmembrane helix</keyword>
<evidence type="ECO:0008006" key="5">
    <source>
        <dbReference type="Google" id="ProtNLM"/>
    </source>
</evidence>
<sequence>MSGPRTTGNPAPPDGSAPPDPSHRPWWRTNRARAGFVAAVPLLGLIAPGLGVAALVAALVLVWRGSPWPRAGKIAATVGAMALLGSVMPEPEDAGKRETAADSKPAKPSPFMLPTSLPSRPQPSRPPERPLPDLRGERLDVAYSKASKRGYTVAYHDASDEGKDIMARSLWTVCFQETGGEPGRRTVDFAAVHSGDPCPPSDGAPMPWPVMPELVWKTWKTARAEVLALGVDEDRLRADEAYVNDSLPDEGEYDHWRVCRHDPAEGAKVPDDAWVTLYLSSPDNGCPEPDRGTGRDATLPDRDGDGDPDYRDPYPGDRKRTSDWPNGFPGGSSGGSSGGGDGGGWSPCRHTRWC</sequence>
<proteinExistence type="predicted"/>
<accession>A0A1D3DYR5</accession>
<feature type="region of interest" description="Disordered" evidence="1">
    <location>
        <begin position="90"/>
        <end position="137"/>
    </location>
</feature>
<dbReference type="Gene3D" id="3.30.10.20">
    <property type="match status" value="1"/>
</dbReference>
<protein>
    <recommendedName>
        <fullName evidence="5">PASTA domain-containing protein</fullName>
    </recommendedName>
</protein>
<keyword evidence="2" id="KW-0472">Membrane</keyword>
<feature type="compositionally biased region" description="Pro residues" evidence="1">
    <location>
        <begin position="10"/>
        <end position="20"/>
    </location>
</feature>
<keyword evidence="2" id="KW-0812">Transmembrane</keyword>
<evidence type="ECO:0000256" key="1">
    <source>
        <dbReference type="SAM" id="MobiDB-lite"/>
    </source>
</evidence>
<reference evidence="3 4" key="1">
    <citation type="journal article" date="2013" name="Genome Announc.">
        <title>Genome Sequence of Streptomyces violaceusniger Strain SPC6, a Halotolerant Streptomycete That Exhibits Rapid Growth and Development.</title>
        <authorList>
            <person name="Chen X."/>
            <person name="Zhang B."/>
            <person name="Zhang W."/>
            <person name="Wu X."/>
            <person name="Zhang M."/>
            <person name="Chen T."/>
            <person name="Liu G."/>
            <person name="Dyson P."/>
        </authorList>
    </citation>
    <scope>NUCLEOTIDE SEQUENCE [LARGE SCALE GENOMIC DNA]</scope>
    <source>
        <strain evidence="3 4">SPC6</strain>
    </source>
</reference>
<evidence type="ECO:0000313" key="4">
    <source>
        <dbReference type="Proteomes" id="UP000095329"/>
    </source>
</evidence>
<feature type="region of interest" description="Disordered" evidence="1">
    <location>
        <begin position="1"/>
        <end position="26"/>
    </location>
</feature>
<dbReference type="STRING" id="1306406.J116_026365"/>
<feature type="compositionally biased region" description="Gly residues" evidence="1">
    <location>
        <begin position="328"/>
        <end position="345"/>
    </location>
</feature>
<dbReference type="EMBL" id="ASHX02000001">
    <property type="protein sequence ID" value="OEJ97454.1"/>
    <property type="molecule type" value="Genomic_DNA"/>
</dbReference>
<dbReference type="Proteomes" id="UP000095329">
    <property type="component" value="Unassembled WGS sequence"/>
</dbReference>
<dbReference type="OrthoDB" id="4295435at2"/>
<keyword evidence="4" id="KW-1185">Reference proteome</keyword>
<dbReference type="RefSeq" id="WP_023590083.1">
    <property type="nucleotide sequence ID" value="NZ_ASHX02000001.1"/>
</dbReference>
<gene>
    <name evidence="3" type="ORF">J116_026365</name>
</gene>
<dbReference type="AlphaFoldDB" id="A0A1D3DYR5"/>
<feature type="compositionally biased region" description="Basic and acidic residues" evidence="1">
    <location>
        <begin position="126"/>
        <end position="137"/>
    </location>
</feature>
<evidence type="ECO:0000256" key="2">
    <source>
        <dbReference type="SAM" id="Phobius"/>
    </source>
</evidence>
<dbReference type="InterPro" id="IPR005543">
    <property type="entry name" value="PASTA_dom"/>
</dbReference>
<name>A0A1D3DYR5_9ACTN</name>
<dbReference type="eggNOG" id="COG2815">
    <property type="taxonomic scope" value="Bacteria"/>
</dbReference>
<feature type="region of interest" description="Disordered" evidence="1">
    <location>
        <begin position="279"/>
        <end position="354"/>
    </location>
</feature>
<feature type="transmembrane region" description="Helical" evidence="2">
    <location>
        <begin position="36"/>
        <end position="63"/>
    </location>
</feature>
<feature type="compositionally biased region" description="Basic and acidic residues" evidence="1">
    <location>
        <begin position="288"/>
        <end position="322"/>
    </location>
</feature>
<feature type="compositionally biased region" description="Basic and acidic residues" evidence="1">
    <location>
        <begin position="93"/>
        <end position="105"/>
    </location>
</feature>
<dbReference type="CDD" id="cd06577">
    <property type="entry name" value="PASTA_pknB"/>
    <property type="match status" value="1"/>
</dbReference>
<comment type="caution">
    <text evidence="3">The sequence shown here is derived from an EMBL/GenBank/DDBJ whole genome shotgun (WGS) entry which is preliminary data.</text>
</comment>
<organism evidence="3 4">
    <name type="scientific">Streptomyces thermolilacinus SPC6</name>
    <dbReference type="NCBI Taxonomy" id="1306406"/>
    <lineage>
        <taxon>Bacteria</taxon>
        <taxon>Bacillati</taxon>
        <taxon>Actinomycetota</taxon>
        <taxon>Actinomycetes</taxon>
        <taxon>Kitasatosporales</taxon>
        <taxon>Streptomycetaceae</taxon>
        <taxon>Streptomyces</taxon>
    </lineage>
</organism>
<evidence type="ECO:0000313" key="3">
    <source>
        <dbReference type="EMBL" id="OEJ97454.1"/>
    </source>
</evidence>